<dbReference type="EMBL" id="OZ020101">
    <property type="protein sequence ID" value="CAK9274293.1"/>
    <property type="molecule type" value="Genomic_DNA"/>
</dbReference>
<dbReference type="Proteomes" id="UP001497444">
    <property type="component" value="Chromosome 6"/>
</dbReference>
<name>A0ABP0X5B8_9BRYO</name>
<sequence length="67" mass="7657">MPEERYPCQALFLRLRGATQPRGRPAQTFVSTVRGDLQGAGMLSTQGDWYERAQDWSQWRASIQEVA</sequence>
<evidence type="ECO:0000313" key="2">
    <source>
        <dbReference type="Proteomes" id="UP001497444"/>
    </source>
</evidence>
<proteinExistence type="predicted"/>
<reference evidence="1" key="1">
    <citation type="submission" date="2024-02" db="EMBL/GenBank/DDBJ databases">
        <authorList>
            <consortium name="ELIXIR-Norway"/>
            <consortium name="Elixir Norway"/>
        </authorList>
    </citation>
    <scope>NUCLEOTIDE SEQUENCE</scope>
</reference>
<evidence type="ECO:0000313" key="1">
    <source>
        <dbReference type="EMBL" id="CAK9274293.1"/>
    </source>
</evidence>
<accession>A0ABP0X5B8</accession>
<keyword evidence="2" id="KW-1185">Reference proteome</keyword>
<protein>
    <submittedName>
        <fullName evidence="1">Uncharacterized protein</fullName>
    </submittedName>
</protein>
<organism evidence="1 2">
    <name type="scientific">Sphagnum jensenii</name>
    <dbReference type="NCBI Taxonomy" id="128206"/>
    <lineage>
        <taxon>Eukaryota</taxon>
        <taxon>Viridiplantae</taxon>
        <taxon>Streptophyta</taxon>
        <taxon>Embryophyta</taxon>
        <taxon>Bryophyta</taxon>
        <taxon>Sphagnophytina</taxon>
        <taxon>Sphagnopsida</taxon>
        <taxon>Sphagnales</taxon>
        <taxon>Sphagnaceae</taxon>
        <taxon>Sphagnum</taxon>
    </lineage>
</organism>
<gene>
    <name evidence="1" type="ORF">CSSPJE1EN1_LOCUS19771</name>
</gene>